<name>A0ABD0VA00_DENTH</name>
<comment type="caution">
    <text evidence="1">The sequence shown here is derived from an EMBL/GenBank/DDBJ whole genome shotgun (WGS) entry which is preliminary data.</text>
</comment>
<evidence type="ECO:0000313" key="2">
    <source>
        <dbReference type="Proteomes" id="UP001552299"/>
    </source>
</evidence>
<keyword evidence="2" id="KW-1185">Reference proteome</keyword>
<dbReference type="Proteomes" id="UP001552299">
    <property type="component" value="Unassembled WGS sequence"/>
</dbReference>
<protein>
    <submittedName>
        <fullName evidence="1">Uncharacterized protein</fullName>
    </submittedName>
</protein>
<organism evidence="1 2">
    <name type="scientific">Dendrobium thyrsiflorum</name>
    <name type="common">Pinecone-like raceme dendrobium</name>
    <name type="synonym">Orchid</name>
    <dbReference type="NCBI Taxonomy" id="117978"/>
    <lineage>
        <taxon>Eukaryota</taxon>
        <taxon>Viridiplantae</taxon>
        <taxon>Streptophyta</taxon>
        <taxon>Embryophyta</taxon>
        <taxon>Tracheophyta</taxon>
        <taxon>Spermatophyta</taxon>
        <taxon>Magnoliopsida</taxon>
        <taxon>Liliopsida</taxon>
        <taxon>Asparagales</taxon>
        <taxon>Orchidaceae</taxon>
        <taxon>Epidendroideae</taxon>
        <taxon>Malaxideae</taxon>
        <taxon>Dendrobiinae</taxon>
        <taxon>Dendrobium</taxon>
    </lineage>
</organism>
<accession>A0ABD0VA00</accession>
<gene>
    <name evidence="1" type="ORF">M5K25_009000</name>
</gene>
<dbReference type="EMBL" id="JANQDX010000007">
    <property type="protein sequence ID" value="KAL0921885.1"/>
    <property type="molecule type" value="Genomic_DNA"/>
</dbReference>
<proteinExistence type="predicted"/>
<sequence length="160" mass="18081">MISYGAGLMLHMSLGRKSQKKCITCGSKSLRLIRCNIINISSYFIMLIKNSFFFEFLVYNEDFIGCPSMVLESKQILRNAEQLACETCSLALGGQASNHFGLERVYGQSSIVLWEAQILQQDCTRRCLVENTLQLSYTVTLISVTRTISEWMSELGGHIF</sequence>
<evidence type="ECO:0000313" key="1">
    <source>
        <dbReference type="EMBL" id="KAL0921885.1"/>
    </source>
</evidence>
<dbReference type="AlphaFoldDB" id="A0ABD0VA00"/>
<reference evidence="1 2" key="1">
    <citation type="journal article" date="2024" name="Plant Biotechnol. J.">
        <title>Dendrobium thyrsiflorum genome and its molecular insights into genes involved in important horticultural traits.</title>
        <authorList>
            <person name="Chen B."/>
            <person name="Wang J.Y."/>
            <person name="Zheng P.J."/>
            <person name="Li K.L."/>
            <person name="Liang Y.M."/>
            <person name="Chen X.F."/>
            <person name="Zhang C."/>
            <person name="Zhao X."/>
            <person name="He X."/>
            <person name="Zhang G.Q."/>
            <person name="Liu Z.J."/>
            <person name="Xu Q."/>
        </authorList>
    </citation>
    <scope>NUCLEOTIDE SEQUENCE [LARGE SCALE GENOMIC DNA]</scope>
    <source>
        <strain evidence="1">GZMU011</strain>
    </source>
</reference>